<keyword evidence="6 7" id="KW-0472">Membrane</keyword>
<dbReference type="KEGG" id="ntr:B0W44_08250"/>
<feature type="transmembrane region" description="Helical" evidence="7">
    <location>
        <begin position="121"/>
        <end position="145"/>
    </location>
</feature>
<evidence type="ECO:0000256" key="4">
    <source>
        <dbReference type="ARBA" id="ARBA00022692"/>
    </source>
</evidence>
<feature type="transmembrane region" description="Helical" evidence="7">
    <location>
        <begin position="257"/>
        <end position="278"/>
    </location>
</feature>
<protein>
    <submittedName>
        <fullName evidence="9">Sugar ABC transporter permease</fullName>
    </submittedName>
</protein>
<reference evidence="9 10" key="1">
    <citation type="journal article" date="2015" name="Int. J. Syst. Evol. Microbiol.">
        <title>Novibacillus thermophilus gen. nov., sp. nov., a Gram-staining-negative and moderately thermophilic member of the family Thermoactinomycetaceae.</title>
        <authorList>
            <person name="Yang G."/>
            <person name="Chen J."/>
            <person name="Zhou S."/>
        </authorList>
    </citation>
    <scope>NUCLEOTIDE SEQUENCE [LARGE SCALE GENOMIC DNA]</scope>
    <source>
        <strain evidence="9 10">SG-1</strain>
    </source>
</reference>
<dbReference type="PANTHER" id="PTHR43744">
    <property type="entry name" value="ABC TRANSPORTER PERMEASE PROTEIN MG189-RELATED-RELATED"/>
    <property type="match status" value="1"/>
</dbReference>
<keyword evidence="4 7" id="KW-0812">Transmembrane</keyword>
<keyword evidence="5 7" id="KW-1133">Transmembrane helix</keyword>
<name>A0A1U9K6Y1_9BACL</name>
<comment type="similarity">
    <text evidence="7">Belongs to the binding-protein-dependent transport system permease family.</text>
</comment>
<dbReference type="Proteomes" id="UP000188603">
    <property type="component" value="Chromosome"/>
</dbReference>
<dbReference type="Gene3D" id="1.10.3720.10">
    <property type="entry name" value="MetI-like"/>
    <property type="match status" value="1"/>
</dbReference>
<dbReference type="EMBL" id="CP019699">
    <property type="protein sequence ID" value="AQS55782.1"/>
    <property type="molecule type" value="Genomic_DNA"/>
</dbReference>
<comment type="subcellular location">
    <subcellularLocation>
        <location evidence="1 7">Cell membrane</location>
        <topology evidence="1 7">Multi-pass membrane protein</topology>
    </subcellularLocation>
</comment>
<dbReference type="RefSeq" id="WP_077719645.1">
    <property type="nucleotide sequence ID" value="NZ_CP019699.1"/>
</dbReference>
<feature type="domain" description="ABC transmembrane type-1" evidence="8">
    <location>
        <begin position="86"/>
        <end position="278"/>
    </location>
</feature>
<organism evidence="9 10">
    <name type="scientific">Novibacillus thermophilus</name>
    <dbReference type="NCBI Taxonomy" id="1471761"/>
    <lineage>
        <taxon>Bacteria</taxon>
        <taxon>Bacillati</taxon>
        <taxon>Bacillota</taxon>
        <taxon>Bacilli</taxon>
        <taxon>Bacillales</taxon>
        <taxon>Thermoactinomycetaceae</taxon>
        <taxon>Novibacillus</taxon>
    </lineage>
</organism>
<dbReference type="OrthoDB" id="9771544at2"/>
<feature type="transmembrane region" description="Helical" evidence="7">
    <location>
        <begin position="21"/>
        <end position="44"/>
    </location>
</feature>
<evidence type="ECO:0000256" key="3">
    <source>
        <dbReference type="ARBA" id="ARBA00022475"/>
    </source>
</evidence>
<evidence type="ECO:0000313" key="10">
    <source>
        <dbReference type="Proteomes" id="UP000188603"/>
    </source>
</evidence>
<sequence>MLGRVEAQKQINSSNNRSIDLVKSIFGYIVLTIIALIFIFPFLWMVATSLKLPTEVYTIPPKLLPETITFENFIEGWQYADFTRYTWNTIVVTTLAVLGTVISSSFVAYGFARFKSRYSTLLFTIVLGTMMLPDQVLLIPTYILFSKIGWLDTLKPLIIPSYFGGGAFNIFLLRQFFKTIPKELDEAAYIDGANSFQIYYKILLPQIKPALTTIAVLSIAYHWNDFLNPLIYLNSEENFTLAIGLKFFENSYGSTQIQMLMAVSLIAVIPLIILFIIAQKYFVEGITMSGLKG</sequence>
<evidence type="ECO:0000256" key="5">
    <source>
        <dbReference type="ARBA" id="ARBA00022989"/>
    </source>
</evidence>
<feature type="transmembrane region" description="Helical" evidence="7">
    <location>
        <begin position="85"/>
        <end position="109"/>
    </location>
</feature>
<dbReference type="PROSITE" id="PS50928">
    <property type="entry name" value="ABC_TM1"/>
    <property type="match status" value="1"/>
</dbReference>
<accession>A0A1U9K6Y1</accession>
<proteinExistence type="inferred from homology"/>
<dbReference type="Pfam" id="PF00528">
    <property type="entry name" value="BPD_transp_1"/>
    <property type="match status" value="1"/>
</dbReference>
<dbReference type="PANTHER" id="PTHR43744:SF6">
    <property type="entry name" value="ABC TRANSPORTER PERMEASE PROTEIN YESQ-RELATED"/>
    <property type="match status" value="1"/>
</dbReference>
<evidence type="ECO:0000256" key="6">
    <source>
        <dbReference type="ARBA" id="ARBA00023136"/>
    </source>
</evidence>
<dbReference type="InterPro" id="IPR035906">
    <property type="entry name" value="MetI-like_sf"/>
</dbReference>
<keyword evidence="2 7" id="KW-0813">Transport</keyword>
<dbReference type="SUPFAM" id="SSF161098">
    <property type="entry name" value="MetI-like"/>
    <property type="match status" value="1"/>
</dbReference>
<gene>
    <name evidence="9" type="ORF">B0W44_08250</name>
</gene>
<evidence type="ECO:0000259" key="8">
    <source>
        <dbReference type="PROSITE" id="PS50928"/>
    </source>
</evidence>
<evidence type="ECO:0000256" key="2">
    <source>
        <dbReference type="ARBA" id="ARBA00022448"/>
    </source>
</evidence>
<feature type="transmembrane region" description="Helical" evidence="7">
    <location>
        <begin position="157"/>
        <end position="177"/>
    </location>
</feature>
<dbReference type="AlphaFoldDB" id="A0A1U9K6Y1"/>
<dbReference type="GO" id="GO:0005886">
    <property type="term" value="C:plasma membrane"/>
    <property type="evidence" value="ECO:0007669"/>
    <property type="project" value="UniProtKB-SubCell"/>
</dbReference>
<dbReference type="CDD" id="cd06261">
    <property type="entry name" value="TM_PBP2"/>
    <property type="match status" value="1"/>
</dbReference>
<evidence type="ECO:0000256" key="1">
    <source>
        <dbReference type="ARBA" id="ARBA00004651"/>
    </source>
</evidence>
<keyword evidence="10" id="KW-1185">Reference proteome</keyword>
<dbReference type="InterPro" id="IPR000515">
    <property type="entry name" value="MetI-like"/>
</dbReference>
<evidence type="ECO:0000313" key="9">
    <source>
        <dbReference type="EMBL" id="AQS55782.1"/>
    </source>
</evidence>
<dbReference type="GO" id="GO:0055085">
    <property type="term" value="P:transmembrane transport"/>
    <property type="evidence" value="ECO:0007669"/>
    <property type="project" value="InterPro"/>
</dbReference>
<keyword evidence="3" id="KW-1003">Cell membrane</keyword>
<dbReference type="STRING" id="1471761.B0W44_08250"/>
<feature type="transmembrane region" description="Helical" evidence="7">
    <location>
        <begin position="198"/>
        <end position="223"/>
    </location>
</feature>
<evidence type="ECO:0000256" key="7">
    <source>
        <dbReference type="RuleBase" id="RU363032"/>
    </source>
</evidence>